<evidence type="ECO:0000313" key="1">
    <source>
        <dbReference type="EMBL" id="KAJ0105964.1"/>
    </source>
</evidence>
<name>A0ACC1C1W5_9ROSI</name>
<gene>
    <name evidence="1" type="ORF">Patl1_18696</name>
</gene>
<accession>A0ACC1C1W5</accession>
<organism evidence="1 2">
    <name type="scientific">Pistacia atlantica</name>
    <dbReference type="NCBI Taxonomy" id="434234"/>
    <lineage>
        <taxon>Eukaryota</taxon>
        <taxon>Viridiplantae</taxon>
        <taxon>Streptophyta</taxon>
        <taxon>Embryophyta</taxon>
        <taxon>Tracheophyta</taxon>
        <taxon>Spermatophyta</taxon>
        <taxon>Magnoliopsida</taxon>
        <taxon>eudicotyledons</taxon>
        <taxon>Gunneridae</taxon>
        <taxon>Pentapetalae</taxon>
        <taxon>rosids</taxon>
        <taxon>malvids</taxon>
        <taxon>Sapindales</taxon>
        <taxon>Anacardiaceae</taxon>
        <taxon>Pistacia</taxon>
    </lineage>
</organism>
<comment type="caution">
    <text evidence="1">The sequence shown here is derived from an EMBL/GenBank/DDBJ whole genome shotgun (WGS) entry which is preliminary data.</text>
</comment>
<proteinExistence type="predicted"/>
<dbReference type="EMBL" id="CM047898">
    <property type="protein sequence ID" value="KAJ0105964.1"/>
    <property type="molecule type" value="Genomic_DNA"/>
</dbReference>
<evidence type="ECO:0000313" key="2">
    <source>
        <dbReference type="Proteomes" id="UP001164250"/>
    </source>
</evidence>
<reference evidence="2" key="1">
    <citation type="journal article" date="2023" name="G3 (Bethesda)">
        <title>Genome assembly and association tests identify interacting loci associated with vigor, precocity, and sex in interspecific pistachio rootstocks.</title>
        <authorList>
            <person name="Palmer W."/>
            <person name="Jacygrad E."/>
            <person name="Sagayaradj S."/>
            <person name="Cavanaugh K."/>
            <person name="Han R."/>
            <person name="Bertier L."/>
            <person name="Beede B."/>
            <person name="Kafkas S."/>
            <person name="Golino D."/>
            <person name="Preece J."/>
            <person name="Michelmore R."/>
        </authorList>
    </citation>
    <scope>NUCLEOTIDE SEQUENCE [LARGE SCALE GENOMIC DNA]</scope>
</reference>
<sequence length="56" mass="6438">MKSEKSKLTKHEQRSKKFRSGSRNKKAKKEKKVEFDNSSNPVGSAVKFESKQLPTK</sequence>
<protein>
    <submittedName>
        <fullName evidence="1">Uncharacterized protein</fullName>
    </submittedName>
</protein>
<dbReference type="Proteomes" id="UP001164250">
    <property type="component" value="Chromosome 2"/>
</dbReference>
<keyword evidence="2" id="KW-1185">Reference proteome</keyword>